<dbReference type="PANTHER" id="PTHR48094">
    <property type="entry name" value="PROTEIN/NUCLEIC ACID DEGLYCASE DJ-1-RELATED"/>
    <property type="match status" value="1"/>
</dbReference>
<dbReference type="InterPro" id="IPR002818">
    <property type="entry name" value="DJ-1/PfpI"/>
</dbReference>
<dbReference type="CDD" id="cd03140">
    <property type="entry name" value="GATase1_PfpI_3"/>
    <property type="match status" value="1"/>
</dbReference>
<dbReference type="InterPro" id="IPR029062">
    <property type="entry name" value="Class_I_gatase-like"/>
</dbReference>
<reference evidence="2 4" key="1">
    <citation type="submission" date="2018-06" db="EMBL/GenBank/DDBJ databases">
        <authorList>
            <consortium name="Pathogen Informatics"/>
            <person name="Doyle S."/>
        </authorList>
    </citation>
    <scope>NUCLEOTIDE SEQUENCE [LARGE SCALE GENOMIC DNA]</scope>
    <source>
        <strain evidence="2 4">NCTC10597</strain>
    </source>
</reference>
<evidence type="ECO:0000313" key="3">
    <source>
        <dbReference type="EMBL" id="TDR41856.1"/>
    </source>
</evidence>
<dbReference type="EMBL" id="SNZG01000005">
    <property type="protein sequence ID" value="TDR41856.1"/>
    <property type="molecule type" value="Genomic_DNA"/>
</dbReference>
<protein>
    <submittedName>
        <fullName evidence="3">Intracellular protease/amidase</fullName>
    </submittedName>
    <submittedName>
        <fullName evidence="2">Uncharacterized protease ydeA</fullName>
        <ecNumber evidence="2">3.2.-.-</ecNumber>
    </submittedName>
</protein>
<organism evidence="2 4">
    <name type="scientific">Kurthia zopfii</name>
    <dbReference type="NCBI Taxonomy" id="1650"/>
    <lineage>
        <taxon>Bacteria</taxon>
        <taxon>Bacillati</taxon>
        <taxon>Bacillota</taxon>
        <taxon>Bacilli</taxon>
        <taxon>Bacillales</taxon>
        <taxon>Caryophanaceae</taxon>
        <taxon>Kurthia</taxon>
    </lineage>
</organism>
<dbReference type="Proteomes" id="UP000254330">
    <property type="component" value="Unassembled WGS sequence"/>
</dbReference>
<sequence>MKTIYIYVLNTLADWELGHITAELNSKRFFKAEAQEITIKTVSYSNQPIKTMGGFAITPDCLVEEIDLNEESVLLLPGADTWSKPEHIHIVNVAKDLLAIGGTVAAICGATVALGNAGLLNTYSHTSNGLEFLEMFCPIYEGQNLYIEQPSVCDHNLITASSTGVLMWTKQIIESLDVFEKESLEAWFNYFNTGNAHYFFELMQTLPANNRD</sequence>
<keyword evidence="2" id="KW-0378">Hydrolase</keyword>
<keyword evidence="5" id="KW-1185">Reference proteome</keyword>
<feature type="domain" description="DJ-1/PfpI" evidence="1">
    <location>
        <begin position="2"/>
        <end position="174"/>
    </location>
</feature>
<accession>A0A8B4Q5V5</accession>
<dbReference type="PANTHER" id="PTHR48094:SF19">
    <property type="entry name" value="DJ-1_PFPI DOMAIN-CONTAINING PROTEIN"/>
    <property type="match status" value="1"/>
</dbReference>
<evidence type="ECO:0000313" key="5">
    <source>
        <dbReference type="Proteomes" id="UP000294641"/>
    </source>
</evidence>
<dbReference type="EMBL" id="UGNP01000001">
    <property type="protein sequence ID" value="STX09167.1"/>
    <property type="molecule type" value="Genomic_DNA"/>
</dbReference>
<dbReference type="GO" id="GO:0008233">
    <property type="term" value="F:peptidase activity"/>
    <property type="evidence" value="ECO:0007669"/>
    <property type="project" value="UniProtKB-KW"/>
</dbReference>
<dbReference type="Gene3D" id="3.40.50.880">
    <property type="match status" value="1"/>
</dbReference>
<evidence type="ECO:0000313" key="2">
    <source>
        <dbReference type="EMBL" id="STX09167.1"/>
    </source>
</evidence>
<reference evidence="3 5" key="2">
    <citation type="submission" date="2019-03" db="EMBL/GenBank/DDBJ databases">
        <title>Genomic Encyclopedia of Type Strains, Phase IV (KMG-IV): sequencing the most valuable type-strain genomes for metagenomic binning, comparative biology and taxonomic classification.</title>
        <authorList>
            <person name="Goeker M."/>
        </authorList>
    </citation>
    <scope>NUCLEOTIDE SEQUENCE [LARGE SCALE GENOMIC DNA]</scope>
    <source>
        <strain evidence="3 5">DSM 20580</strain>
    </source>
</reference>
<dbReference type="OrthoDB" id="6003696at2"/>
<keyword evidence="2" id="KW-0645">Protease</keyword>
<evidence type="ECO:0000259" key="1">
    <source>
        <dbReference type="Pfam" id="PF01965"/>
    </source>
</evidence>
<comment type="caution">
    <text evidence="2">The sequence shown here is derived from an EMBL/GenBank/DDBJ whole genome shotgun (WGS) entry which is preliminary data.</text>
</comment>
<evidence type="ECO:0000313" key="4">
    <source>
        <dbReference type="Proteomes" id="UP000254330"/>
    </source>
</evidence>
<dbReference type="EC" id="3.2.-.-" evidence="2"/>
<dbReference type="GO" id="GO:0016798">
    <property type="term" value="F:hydrolase activity, acting on glycosyl bonds"/>
    <property type="evidence" value="ECO:0007669"/>
    <property type="project" value="UniProtKB-KW"/>
</dbReference>
<dbReference type="SUPFAM" id="SSF52317">
    <property type="entry name" value="Class I glutamine amidotransferase-like"/>
    <property type="match status" value="1"/>
</dbReference>
<dbReference type="InterPro" id="IPR050325">
    <property type="entry name" value="Prot/Nucl_acid_deglycase"/>
</dbReference>
<dbReference type="GO" id="GO:0006508">
    <property type="term" value="P:proteolysis"/>
    <property type="evidence" value="ECO:0007669"/>
    <property type="project" value="UniProtKB-KW"/>
</dbReference>
<keyword evidence="2" id="KW-0326">Glycosidase</keyword>
<dbReference type="GO" id="GO:0005737">
    <property type="term" value="C:cytoplasm"/>
    <property type="evidence" value="ECO:0007669"/>
    <property type="project" value="TreeGrafter"/>
</dbReference>
<gene>
    <name evidence="2" type="primary">ydeA</name>
    <name evidence="3" type="ORF">DFR61_10595</name>
    <name evidence="2" type="ORF">NCTC10597_00837</name>
</gene>
<proteinExistence type="predicted"/>
<dbReference type="RefSeq" id="WP_109349303.1">
    <property type="nucleotide sequence ID" value="NZ_BJUE01000028.1"/>
</dbReference>
<name>A0A8B4Q5V5_9BACL</name>
<dbReference type="Proteomes" id="UP000294641">
    <property type="component" value="Unassembled WGS sequence"/>
</dbReference>
<dbReference type="AlphaFoldDB" id="A0A8B4Q5V5"/>
<dbReference type="Pfam" id="PF01965">
    <property type="entry name" value="DJ-1_PfpI"/>
    <property type="match status" value="1"/>
</dbReference>